<feature type="domain" description="HTH tetR-type" evidence="3">
    <location>
        <begin position="26"/>
        <end position="86"/>
    </location>
</feature>
<sequence>MRRTEAGVCRLGWVAMPRNRQQIPKAEREAVLVDCAWELFAAKGYKGTSLTEVGKAAGVAANAVRWYFPTKDDLFAAALDRLFLRERERVEVDPAIGGDPRQQLVTFLADLEAYRGLHREAYDRMDASPALAEVYSRMREWLEDRLLAAVANQLPEGVDVAPVADMAHVLFEGLLVSARGLDRSIGEFIDLLMEALVAVAAAR</sequence>
<dbReference type="PANTHER" id="PTHR30055:SF226">
    <property type="entry name" value="HTH-TYPE TRANSCRIPTIONAL REGULATOR PKSA"/>
    <property type="match status" value="1"/>
</dbReference>
<feature type="DNA-binding region" description="H-T-H motif" evidence="2">
    <location>
        <begin position="49"/>
        <end position="68"/>
    </location>
</feature>
<organism evidence="4 5">
    <name type="scientific">Streptomyces atratus</name>
    <dbReference type="NCBI Taxonomy" id="1893"/>
    <lineage>
        <taxon>Bacteria</taxon>
        <taxon>Bacillati</taxon>
        <taxon>Actinomycetota</taxon>
        <taxon>Actinomycetes</taxon>
        <taxon>Kitasatosporales</taxon>
        <taxon>Streptomycetaceae</taxon>
        <taxon>Streptomyces</taxon>
    </lineage>
</organism>
<evidence type="ECO:0000259" key="3">
    <source>
        <dbReference type="PROSITE" id="PS50977"/>
    </source>
</evidence>
<dbReference type="PRINTS" id="PR00455">
    <property type="entry name" value="HTHTETR"/>
</dbReference>
<dbReference type="InterPro" id="IPR009057">
    <property type="entry name" value="Homeodomain-like_sf"/>
</dbReference>
<dbReference type="InterPro" id="IPR050109">
    <property type="entry name" value="HTH-type_TetR-like_transc_reg"/>
</dbReference>
<evidence type="ECO:0000256" key="1">
    <source>
        <dbReference type="ARBA" id="ARBA00023125"/>
    </source>
</evidence>
<reference evidence="4 5" key="1">
    <citation type="submission" date="2016-11" db="EMBL/GenBank/DDBJ databases">
        <authorList>
            <person name="Jaros S."/>
            <person name="Januszkiewicz K."/>
            <person name="Wedrychowicz H."/>
        </authorList>
    </citation>
    <scope>NUCLEOTIDE SEQUENCE [LARGE SCALE GENOMIC DNA]</scope>
    <source>
        <strain evidence="4 5">OK807</strain>
    </source>
</reference>
<name>A0A1K1YH18_STRAR</name>
<gene>
    <name evidence="4" type="ORF">SAMN02787144_1004292</name>
</gene>
<dbReference type="GO" id="GO:0003700">
    <property type="term" value="F:DNA-binding transcription factor activity"/>
    <property type="evidence" value="ECO:0007669"/>
    <property type="project" value="TreeGrafter"/>
</dbReference>
<evidence type="ECO:0000256" key="2">
    <source>
        <dbReference type="PROSITE-ProRule" id="PRU00335"/>
    </source>
</evidence>
<dbReference type="Proteomes" id="UP000181909">
    <property type="component" value="Unassembled WGS sequence"/>
</dbReference>
<dbReference type="InterPro" id="IPR001647">
    <property type="entry name" value="HTH_TetR"/>
</dbReference>
<dbReference type="SUPFAM" id="SSF48498">
    <property type="entry name" value="Tetracyclin repressor-like, C-terminal domain"/>
    <property type="match status" value="1"/>
</dbReference>
<dbReference type="SUPFAM" id="SSF46689">
    <property type="entry name" value="Homeodomain-like"/>
    <property type="match status" value="1"/>
</dbReference>
<keyword evidence="1 2" id="KW-0238">DNA-binding</keyword>
<evidence type="ECO:0000313" key="5">
    <source>
        <dbReference type="Proteomes" id="UP000181909"/>
    </source>
</evidence>
<dbReference type="Gene3D" id="1.10.357.10">
    <property type="entry name" value="Tetracycline Repressor, domain 2"/>
    <property type="match status" value="1"/>
</dbReference>
<evidence type="ECO:0000313" key="4">
    <source>
        <dbReference type="EMBL" id="SFX61192.1"/>
    </source>
</evidence>
<dbReference type="InterPro" id="IPR036271">
    <property type="entry name" value="Tet_transcr_reg_TetR-rel_C_sf"/>
</dbReference>
<dbReference type="STRING" id="1893.SAMN02787144_1004292"/>
<dbReference type="PROSITE" id="PS50977">
    <property type="entry name" value="HTH_TETR_2"/>
    <property type="match status" value="1"/>
</dbReference>
<accession>A0A1K1YH18</accession>
<protein>
    <submittedName>
        <fullName evidence="4">Transcriptional regulator, TetR family</fullName>
    </submittedName>
</protein>
<dbReference type="EMBL" id="FPJO01000004">
    <property type="protein sequence ID" value="SFX61192.1"/>
    <property type="molecule type" value="Genomic_DNA"/>
</dbReference>
<dbReference type="Pfam" id="PF00440">
    <property type="entry name" value="TetR_N"/>
    <property type="match status" value="1"/>
</dbReference>
<dbReference type="GO" id="GO:0000976">
    <property type="term" value="F:transcription cis-regulatory region binding"/>
    <property type="evidence" value="ECO:0007669"/>
    <property type="project" value="TreeGrafter"/>
</dbReference>
<dbReference type="AlphaFoldDB" id="A0A1K1YH18"/>
<proteinExistence type="predicted"/>
<dbReference type="PANTHER" id="PTHR30055">
    <property type="entry name" value="HTH-TYPE TRANSCRIPTIONAL REGULATOR RUTR"/>
    <property type="match status" value="1"/>
</dbReference>